<evidence type="ECO:0000313" key="5">
    <source>
        <dbReference type="Proteomes" id="UP000191672"/>
    </source>
</evidence>
<reference evidence="5" key="1">
    <citation type="journal article" date="2017" name="Nat. Microbiol.">
        <title>Global analysis of biosynthetic gene clusters reveals vast potential of secondary metabolite production in Penicillium species.</title>
        <authorList>
            <person name="Nielsen J.C."/>
            <person name="Grijseels S."/>
            <person name="Prigent S."/>
            <person name="Ji B."/>
            <person name="Dainat J."/>
            <person name="Nielsen K.F."/>
            <person name="Frisvad J.C."/>
            <person name="Workman M."/>
            <person name="Nielsen J."/>
        </authorList>
    </citation>
    <scope>NUCLEOTIDE SEQUENCE [LARGE SCALE GENOMIC DNA]</scope>
    <source>
        <strain evidence="5">IBT 31811</strain>
    </source>
</reference>
<feature type="non-terminal residue" evidence="4">
    <location>
        <position position="1"/>
    </location>
</feature>
<evidence type="ECO:0000256" key="2">
    <source>
        <dbReference type="ARBA" id="ARBA00023002"/>
    </source>
</evidence>
<dbReference type="STRING" id="416450.A0A1V6P703"/>
<dbReference type="PANTHER" id="PTHR10578">
    <property type="entry name" value="S -2-HYDROXY-ACID OXIDASE-RELATED"/>
    <property type="match status" value="1"/>
</dbReference>
<gene>
    <name evidence="4" type="ORF">PENANT_c247G06941</name>
</gene>
<protein>
    <recommendedName>
        <fullName evidence="3">FMN hydroxy acid dehydrogenase domain-containing protein</fullName>
    </recommendedName>
</protein>
<evidence type="ECO:0000259" key="3">
    <source>
        <dbReference type="PROSITE" id="PS51349"/>
    </source>
</evidence>
<name>A0A1V6P703_9EURO</name>
<dbReference type="AlphaFoldDB" id="A0A1V6P703"/>
<dbReference type="Proteomes" id="UP000191672">
    <property type="component" value="Unassembled WGS sequence"/>
</dbReference>
<dbReference type="GO" id="GO:0016491">
    <property type="term" value="F:oxidoreductase activity"/>
    <property type="evidence" value="ECO:0007669"/>
    <property type="project" value="UniProtKB-KW"/>
</dbReference>
<dbReference type="InterPro" id="IPR000262">
    <property type="entry name" value="FMN-dep_DH"/>
</dbReference>
<accession>A0A1V6P703</accession>
<comment type="caution">
    <text evidence="4">The sequence shown here is derived from an EMBL/GenBank/DDBJ whole genome shotgun (WGS) entry which is preliminary data.</text>
</comment>
<organism evidence="4 5">
    <name type="scientific">Penicillium antarcticum</name>
    <dbReference type="NCBI Taxonomy" id="416450"/>
    <lineage>
        <taxon>Eukaryota</taxon>
        <taxon>Fungi</taxon>
        <taxon>Dikarya</taxon>
        <taxon>Ascomycota</taxon>
        <taxon>Pezizomycotina</taxon>
        <taxon>Eurotiomycetes</taxon>
        <taxon>Eurotiomycetidae</taxon>
        <taxon>Eurotiales</taxon>
        <taxon>Aspergillaceae</taxon>
        <taxon>Penicillium</taxon>
    </lineage>
</organism>
<dbReference type="Pfam" id="PF01070">
    <property type="entry name" value="FMN_dh"/>
    <property type="match status" value="1"/>
</dbReference>
<evidence type="ECO:0000313" key="4">
    <source>
        <dbReference type="EMBL" id="OQD72522.1"/>
    </source>
</evidence>
<sequence length="394" mass="45123">LRTGHSWLSTYAKAFRFRDDDRPVDLRTPKFIHVECSGCRAVLQLGGDESNHGSRQRFYVLKIPSSAQSPERYPIQTQVPMFLDEKLRFPCPSCQLGSKLWLTPMMNWPQAEPVQLWDVMQLYSVIDRTKEDRIVRRAEASGCKAIFLTADSPILGVRYNEVRHDFKPMDGLSYPMIEKTSSDVQGEKHQDGFSTFGSSSHSWAKEISWLRSITKMEIWIKGSLTSEDVKAAIEYGCDGIIVSNHGGRPLDETPATIDALPACAKAAQGKIRFMLMHDGQNGDELMIRIMLDELQRCMQLTGCMKISDFPFQTSNCQCQWTIDEAAVDYFFVFALWRLSRFIFSPPTARPLQTPFSNRVAEYLNAATRRYLVHEPNSIPTVSHCFWRAIHDRYR</sequence>
<dbReference type="PROSITE" id="PS51349">
    <property type="entry name" value="FMN_HYDROXY_ACID_DH_2"/>
    <property type="match status" value="1"/>
</dbReference>
<dbReference type="EMBL" id="MDYN01000247">
    <property type="protein sequence ID" value="OQD72522.1"/>
    <property type="molecule type" value="Genomic_DNA"/>
</dbReference>
<comment type="cofactor">
    <cofactor evidence="1">
        <name>FMN</name>
        <dbReference type="ChEBI" id="CHEBI:58210"/>
    </cofactor>
</comment>
<evidence type="ECO:0000256" key="1">
    <source>
        <dbReference type="ARBA" id="ARBA00001917"/>
    </source>
</evidence>
<dbReference type="InterPro" id="IPR013785">
    <property type="entry name" value="Aldolase_TIM"/>
</dbReference>
<dbReference type="Gene3D" id="3.20.20.70">
    <property type="entry name" value="Aldolase class I"/>
    <property type="match status" value="1"/>
</dbReference>
<dbReference type="SUPFAM" id="SSF51395">
    <property type="entry name" value="FMN-linked oxidoreductases"/>
    <property type="match status" value="1"/>
</dbReference>
<keyword evidence="2" id="KW-0560">Oxidoreductase</keyword>
<dbReference type="PANTHER" id="PTHR10578:SF149">
    <property type="entry name" value="2-HYDROXYACID OXIDASE 2"/>
    <property type="match status" value="1"/>
</dbReference>
<proteinExistence type="predicted"/>
<dbReference type="InterPro" id="IPR037396">
    <property type="entry name" value="FMN_HAD"/>
</dbReference>
<feature type="domain" description="FMN hydroxy acid dehydrogenase" evidence="3">
    <location>
        <begin position="120"/>
        <end position="271"/>
    </location>
</feature>
<keyword evidence="5" id="KW-1185">Reference proteome</keyword>